<keyword evidence="4" id="KW-0812">Transmembrane</keyword>
<keyword evidence="4" id="KW-0560">Oxidoreductase</keyword>
<feature type="domain" description="Thioester reductase (TE)" evidence="6">
    <location>
        <begin position="53"/>
        <end position="324"/>
    </location>
</feature>
<dbReference type="GO" id="GO:0080019">
    <property type="term" value="F:alcohol-forming very long-chain fatty acyl-CoA reductase activity"/>
    <property type="evidence" value="ECO:0007669"/>
    <property type="project" value="InterPro"/>
</dbReference>
<evidence type="ECO:0000313" key="8">
    <source>
        <dbReference type="RefSeq" id="XP_034242356.1"/>
    </source>
</evidence>
<reference evidence="8" key="1">
    <citation type="submission" date="2025-08" db="UniProtKB">
        <authorList>
            <consortium name="RefSeq"/>
        </authorList>
    </citation>
    <scope>IDENTIFICATION</scope>
    <source>
        <tissue evidence="8">Total insect</tissue>
    </source>
</reference>
<dbReference type="Gene3D" id="3.40.50.720">
    <property type="entry name" value="NAD(P)-binding Rossmann-like Domain"/>
    <property type="match status" value="1"/>
</dbReference>
<evidence type="ECO:0000256" key="4">
    <source>
        <dbReference type="RuleBase" id="RU363097"/>
    </source>
</evidence>
<dbReference type="KEGG" id="tpal:117645913"/>
<evidence type="ECO:0000256" key="3">
    <source>
        <dbReference type="ARBA" id="ARBA00023098"/>
    </source>
</evidence>
<accession>A0A6P8YYL3</accession>
<dbReference type="Pfam" id="PF07993">
    <property type="entry name" value="NAD_binding_4"/>
    <property type="match status" value="1"/>
</dbReference>
<proteinExistence type="inferred from homology"/>
<feature type="domain" description="Fatty acyl-CoA reductase C-terminal" evidence="5">
    <location>
        <begin position="405"/>
        <end position="502"/>
    </location>
</feature>
<dbReference type="InterPro" id="IPR026055">
    <property type="entry name" value="FAR"/>
</dbReference>
<comment type="function">
    <text evidence="4">Catalyzes the reduction of fatty acyl-CoA to fatty alcohols.</text>
</comment>
<dbReference type="EC" id="1.2.1.84" evidence="4"/>
<evidence type="ECO:0000313" key="7">
    <source>
        <dbReference type="Proteomes" id="UP000515158"/>
    </source>
</evidence>
<gene>
    <name evidence="8" type="primary">LOC117645913</name>
</gene>
<dbReference type="PANTHER" id="PTHR11011">
    <property type="entry name" value="MALE STERILITY PROTEIN 2-RELATED"/>
    <property type="match status" value="1"/>
</dbReference>
<name>A0A6P8YYL3_THRPL</name>
<dbReference type="OrthoDB" id="429813at2759"/>
<keyword evidence="2 4" id="KW-0444">Lipid biosynthesis</keyword>
<keyword evidence="4" id="KW-0472">Membrane</keyword>
<evidence type="ECO:0000259" key="5">
    <source>
        <dbReference type="Pfam" id="PF03015"/>
    </source>
</evidence>
<feature type="transmembrane region" description="Helical" evidence="4">
    <location>
        <begin position="516"/>
        <end position="537"/>
    </location>
</feature>
<dbReference type="InterPro" id="IPR033640">
    <property type="entry name" value="FAR_C"/>
</dbReference>
<dbReference type="InterPro" id="IPR013120">
    <property type="entry name" value="FAR_NAD-bd"/>
</dbReference>
<dbReference type="AlphaFoldDB" id="A0A6P8YYL3"/>
<sequence length="540" mass="60244">MPGLKVGHPHNAECRAVRDAVFAARRQAAAAGWPEVPGHTRVPDFFVGRTLLLTGATGFLGRLVLEQVLRTCPDVEKVYVVMRPKRGLAVQERLRVAISDPLFDRLRKEKPGVLERKVHALAGEIAEPRLGLSEEDAALVCREVSVFFNVAASVRFTEPIKKAVLTNVASAKEAVELAKAMPNLKVMIHVSTAYTNTNQPFLEECVYPTHLDWRTVLKAVNEIPDPDTLTLLGPKLLGFQPNSYTFSKALAEQVVNEARSEIPVVIVRPSIVLGTDQDPFPGWIDNLYGFSAFWVLGGKGIVVAFDVDGAVTTNLIPGDCVAKTVILAAWAKGIGINLSSRKDYDGVEVVHSVTLDHMGVRLEEMVFFTKELMNGLTAFPGAVRSPRATLTRSKAVYAVLHVWNHLIFGCALDLLARLTGQKPRMLDIYRKCVVGFDSVKYFTQTTFRFSAVNQWRLQSLLLPEDTKDYCYLDFLTRKDSAEQYKEWAANTIGGIVKYCLHEEYDPAKSSEHMSRLWWIETAVQATLILIIVVRLWTYLF</sequence>
<dbReference type="GO" id="GO:0035336">
    <property type="term" value="P:long-chain fatty-acyl-CoA metabolic process"/>
    <property type="evidence" value="ECO:0007669"/>
    <property type="project" value="TreeGrafter"/>
</dbReference>
<dbReference type="SUPFAM" id="SSF51735">
    <property type="entry name" value="NAD(P)-binding Rossmann-fold domains"/>
    <property type="match status" value="1"/>
</dbReference>
<dbReference type="GO" id="GO:0102965">
    <property type="term" value="F:alcohol-forming long-chain fatty acyl-CoA reductase activity"/>
    <property type="evidence" value="ECO:0007669"/>
    <property type="project" value="UniProtKB-EC"/>
</dbReference>
<dbReference type="RefSeq" id="XP_034242356.1">
    <property type="nucleotide sequence ID" value="XM_034386465.1"/>
</dbReference>
<dbReference type="GeneID" id="117645913"/>
<dbReference type="CDD" id="cd05236">
    <property type="entry name" value="FAR-N_SDR_e"/>
    <property type="match status" value="1"/>
</dbReference>
<keyword evidence="3 4" id="KW-0443">Lipid metabolism</keyword>
<comment type="catalytic activity">
    <reaction evidence="4">
        <text>a long-chain fatty acyl-CoA + 2 NADPH + 2 H(+) = a long-chain primary fatty alcohol + 2 NADP(+) + CoA</text>
        <dbReference type="Rhea" id="RHEA:52716"/>
        <dbReference type="ChEBI" id="CHEBI:15378"/>
        <dbReference type="ChEBI" id="CHEBI:57287"/>
        <dbReference type="ChEBI" id="CHEBI:57783"/>
        <dbReference type="ChEBI" id="CHEBI:58349"/>
        <dbReference type="ChEBI" id="CHEBI:77396"/>
        <dbReference type="ChEBI" id="CHEBI:83139"/>
        <dbReference type="EC" id="1.2.1.84"/>
    </reaction>
</comment>
<keyword evidence="4" id="KW-0521">NADP</keyword>
<dbReference type="Proteomes" id="UP000515158">
    <property type="component" value="Unplaced"/>
</dbReference>
<dbReference type="Pfam" id="PF03015">
    <property type="entry name" value="Sterile"/>
    <property type="match status" value="1"/>
</dbReference>
<evidence type="ECO:0000259" key="6">
    <source>
        <dbReference type="Pfam" id="PF07993"/>
    </source>
</evidence>
<evidence type="ECO:0000256" key="1">
    <source>
        <dbReference type="ARBA" id="ARBA00005928"/>
    </source>
</evidence>
<keyword evidence="7" id="KW-1185">Reference proteome</keyword>
<comment type="similarity">
    <text evidence="1 4">Belongs to the fatty acyl-CoA reductase family.</text>
</comment>
<dbReference type="PANTHER" id="PTHR11011:SF24">
    <property type="entry name" value="FATTY ACYL-COA REDUCTASE"/>
    <property type="match status" value="1"/>
</dbReference>
<dbReference type="CDD" id="cd09071">
    <property type="entry name" value="FAR_C"/>
    <property type="match status" value="1"/>
</dbReference>
<dbReference type="GO" id="GO:0005777">
    <property type="term" value="C:peroxisome"/>
    <property type="evidence" value="ECO:0007669"/>
    <property type="project" value="TreeGrafter"/>
</dbReference>
<dbReference type="InParanoid" id="A0A6P8YYL3"/>
<protein>
    <recommendedName>
        <fullName evidence="4">Fatty acyl-CoA reductase</fullName>
        <ecNumber evidence="4">1.2.1.84</ecNumber>
    </recommendedName>
</protein>
<keyword evidence="4" id="KW-1133">Transmembrane helix</keyword>
<evidence type="ECO:0000256" key="2">
    <source>
        <dbReference type="ARBA" id="ARBA00022516"/>
    </source>
</evidence>
<dbReference type="InterPro" id="IPR036291">
    <property type="entry name" value="NAD(P)-bd_dom_sf"/>
</dbReference>
<organism evidence="8">
    <name type="scientific">Thrips palmi</name>
    <name type="common">Melon thrips</name>
    <dbReference type="NCBI Taxonomy" id="161013"/>
    <lineage>
        <taxon>Eukaryota</taxon>
        <taxon>Metazoa</taxon>
        <taxon>Ecdysozoa</taxon>
        <taxon>Arthropoda</taxon>
        <taxon>Hexapoda</taxon>
        <taxon>Insecta</taxon>
        <taxon>Pterygota</taxon>
        <taxon>Neoptera</taxon>
        <taxon>Paraneoptera</taxon>
        <taxon>Thysanoptera</taxon>
        <taxon>Terebrantia</taxon>
        <taxon>Thripoidea</taxon>
        <taxon>Thripidae</taxon>
        <taxon>Thrips</taxon>
    </lineage>
</organism>